<sequence>MSGATFDQLPSSARLWIFASDRALSSAEAERLLADIDVFLDDWTAHRTHLTAARDFRYDRFLMIGVDESQAGASGCSIDSLVRHVKQLEQELGVTFVDSAPVLFREAEGIQRVSRDQFAELAESGAVTLDTLVFDNTVATVGDLRAGCWEVPAREAWQGQAFFETVK</sequence>
<protein>
    <recommendedName>
        <fullName evidence="2">ABC transporter ATPase</fullName>
    </recommendedName>
</protein>
<organism evidence="1">
    <name type="scientific">marine metagenome</name>
    <dbReference type="NCBI Taxonomy" id="408172"/>
    <lineage>
        <taxon>unclassified sequences</taxon>
        <taxon>metagenomes</taxon>
        <taxon>ecological metagenomes</taxon>
    </lineage>
</organism>
<accession>A0A381QN34</accession>
<evidence type="ECO:0008006" key="2">
    <source>
        <dbReference type="Google" id="ProtNLM"/>
    </source>
</evidence>
<dbReference type="AlphaFoldDB" id="A0A381QN34"/>
<dbReference type="EMBL" id="UINC01001440">
    <property type="protein sequence ID" value="SUZ80771.1"/>
    <property type="molecule type" value="Genomic_DNA"/>
</dbReference>
<proteinExistence type="predicted"/>
<evidence type="ECO:0000313" key="1">
    <source>
        <dbReference type="EMBL" id="SUZ80771.1"/>
    </source>
</evidence>
<reference evidence="1" key="1">
    <citation type="submission" date="2018-05" db="EMBL/GenBank/DDBJ databases">
        <authorList>
            <person name="Lanie J.A."/>
            <person name="Ng W.-L."/>
            <person name="Kazmierczak K.M."/>
            <person name="Andrzejewski T.M."/>
            <person name="Davidsen T.M."/>
            <person name="Wayne K.J."/>
            <person name="Tettelin H."/>
            <person name="Glass J.I."/>
            <person name="Rusch D."/>
            <person name="Podicherti R."/>
            <person name="Tsui H.-C.T."/>
            <person name="Winkler M.E."/>
        </authorList>
    </citation>
    <scope>NUCLEOTIDE SEQUENCE</scope>
</reference>
<gene>
    <name evidence="1" type="ORF">METZ01_LOCUS33625</name>
</gene>
<name>A0A381QN34_9ZZZZ</name>